<evidence type="ECO:0000256" key="3">
    <source>
        <dbReference type="ARBA" id="ARBA00023128"/>
    </source>
</evidence>
<feature type="transmembrane region" description="Helical" evidence="5">
    <location>
        <begin position="88"/>
        <end position="107"/>
    </location>
</feature>
<dbReference type="PROSITE" id="PS51808">
    <property type="entry name" value="CHCH"/>
    <property type="match status" value="2"/>
</dbReference>
<keyword evidence="5" id="KW-0472">Membrane</keyword>
<dbReference type="OrthoDB" id="3821113at2759"/>
<keyword evidence="5" id="KW-0812">Transmembrane</keyword>
<dbReference type="Pfam" id="PF08991">
    <property type="entry name" value="CMC4"/>
    <property type="match status" value="1"/>
</dbReference>
<evidence type="ECO:0000313" key="6">
    <source>
        <dbReference type="EMBL" id="KOX73634.1"/>
    </source>
</evidence>
<dbReference type="PANTHER" id="PTHR15590">
    <property type="entry name" value="CX9C MOTIF-CONTAINING PROTEIN 4"/>
    <property type="match status" value="1"/>
</dbReference>
<dbReference type="InterPro" id="IPR027179">
    <property type="entry name" value="CMC4"/>
</dbReference>
<keyword evidence="7" id="KW-1185">Reference proteome</keyword>
<evidence type="ECO:0000256" key="1">
    <source>
        <dbReference type="ARBA" id="ARBA00004173"/>
    </source>
</evidence>
<protein>
    <submittedName>
        <fullName evidence="6">Mature T-cell proliferation 1 neighbor protein</fullName>
    </submittedName>
</protein>
<proteinExistence type="inferred from homology"/>
<dbReference type="GO" id="GO:0005758">
    <property type="term" value="C:mitochondrial intermembrane space"/>
    <property type="evidence" value="ECO:0007669"/>
    <property type="project" value="TreeGrafter"/>
</dbReference>
<dbReference type="Proteomes" id="UP000053105">
    <property type="component" value="Unassembled WGS sequence"/>
</dbReference>
<dbReference type="Gene3D" id="1.10.287.1130">
    <property type="entry name" value="CytochromE C oxidase copper chaperone"/>
    <property type="match status" value="1"/>
</dbReference>
<organism evidence="6 7">
    <name type="scientific">Melipona quadrifasciata</name>
    <dbReference type="NCBI Taxonomy" id="166423"/>
    <lineage>
        <taxon>Eukaryota</taxon>
        <taxon>Metazoa</taxon>
        <taxon>Ecdysozoa</taxon>
        <taxon>Arthropoda</taxon>
        <taxon>Hexapoda</taxon>
        <taxon>Insecta</taxon>
        <taxon>Pterygota</taxon>
        <taxon>Neoptera</taxon>
        <taxon>Endopterygota</taxon>
        <taxon>Hymenoptera</taxon>
        <taxon>Apocrita</taxon>
        <taxon>Aculeata</taxon>
        <taxon>Apoidea</taxon>
        <taxon>Anthophila</taxon>
        <taxon>Apidae</taxon>
        <taxon>Melipona</taxon>
    </lineage>
</organism>
<dbReference type="PANTHER" id="PTHR15590:SF0">
    <property type="entry name" value="CX9C MOTIF-CONTAINING PROTEIN 4"/>
    <property type="match status" value="1"/>
</dbReference>
<sequence>MTTTDPCKKFACKLQQCLKDNVYQPSRCEEVLEEIRQCCIKHSAISIVCDGIDTSKPGKHRNRIFIMRVQHTKFVVQRLENVKRKRSIALAVISGSAIILSSFYWFAQTPPIPKTKRLKMEAVKKAKERFRKYPIIIAQCHESGAKYAACVLAKSDLRKGDCESEFKEFKACLMKAAAKNNTKL</sequence>
<dbReference type="SUPFAM" id="SSF47072">
    <property type="entry name" value="Cysteine alpha-hairpin motif"/>
    <property type="match status" value="1"/>
</dbReference>
<name>A0A0N0BFP2_9HYME</name>
<accession>A0A0N0BFP2</accession>
<evidence type="ECO:0000256" key="5">
    <source>
        <dbReference type="SAM" id="Phobius"/>
    </source>
</evidence>
<keyword evidence="3" id="KW-0496">Mitochondrion</keyword>
<keyword evidence="5" id="KW-1133">Transmembrane helix</keyword>
<evidence type="ECO:0000256" key="4">
    <source>
        <dbReference type="ARBA" id="ARBA00023157"/>
    </source>
</evidence>
<keyword evidence="4" id="KW-1015">Disulfide bond</keyword>
<dbReference type="InterPro" id="IPR009069">
    <property type="entry name" value="Cys_alpha_HP_mot_SF"/>
</dbReference>
<evidence type="ECO:0000256" key="2">
    <source>
        <dbReference type="ARBA" id="ARBA00009858"/>
    </source>
</evidence>
<dbReference type="AlphaFoldDB" id="A0A0N0BFP2"/>
<comment type="subcellular location">
    <subcellularLocation>
        <location evidence="1">Mitochondrion</location>
    </subcellularLocation>
</comment>
<evidence type="ECO:0000313" key="7">
    <source>
        <dbReference type="Proteomes" id="UP000053105"/>
    </source>
</evidence>
<reference evidence="6 7" key="1">
    <citation type="submission" date="2015-07" db="EMBL/GenBank/DDBJ databases">
        <title>The genome of Melipona quadrifasciata.</title>
        <authorList>
            <person name="Pan H."/>
            <person name="Kapheim K."/>
        </authorList>
    </citation>
    <scope>NUCLEOTIDE SEQUENCE [LARGE SCALE GENOMIC DNA]</scope>
    <source>
        <strain evidence="6">0111107301</strain>
        <tissue evidence="6">Whole body</tissue>
    </source>
</reference>
<gene>
    <name evidence="6" type="ORF">WN51_13711</name>
</gene>
<dbReference type="EMBL" id="KQ435794">
    <property type="protein sequence ID" value="KOX73634.1"/>
    <property type="molecule type" value="Genomic_DNA"/>
</dbReference>
<dbReference type="STRING" id="166423.A0A0N0BFP2"/>
<comment type="similarity">
    <text evidence="2">Belongs to the CMC4 family.</text>
</comment>